<evidence type="ECO:0000256" key="8">
    <source>
        <dbReference type="ARBA" id="ARBA00023064"/>
    </source>
</evidence>
<evidence type="ECO:0000256" key="11">
    <source>
        <dbReference type="SAM" id="MobiDB-lite"/>
    </source>
</evidence>
<dbReference type="PANTHER" id="PTHR43442:SF3">
    <property type="entry name" value="GLUCONOKINASE-RELATED"/>
    <property type="match status" value="1"/>
</dbReference>
<name>A0A2J7TFE3_METSI</name>
<feature type="compositionally biased region" description="Basic and acidic residues" evidence="11">
    <location>
        <begin position="182"/>
        <end position="196"/>
    </location>
</feature>
<evidence type="ECO:0000256" key="10">
    <source>
        <dbReference type="RuleBase" id="RU363066"/>
    </source>
</evidence>
<dbReference type="EC" id="2.7.1.12" evidence="3 10"/>
<evidence type="ECO:0000256" key="9">
    <source>
        <dbReference type="ARBA" id="ARBA00048090"/>
    </source>
</evidence>
<dbReference type="AlphaFoldDB" id="A0A2J7TFE3"/>
<reference evidence="12 13" key="1">
    <citation type="submission" date="2017-10" db="EMBL/GenBank/DDBJ databases">
        <title>Genome announcement of Methylocella silvestris TVC from permafrost.</title>
        <authorList>
            <person name="Wang J."/>
            <person name="Geng K."/>
            <person name="Ul-Haque F."/>
            <person name="Crombie A.T."/>
            <person name="Street L.E."/>
            <person name="Wookey P.A."/>
            <person name="Murrell J.C."/>
            <person name="Pratscher J."/>
        </authorList>
    </citation>
    <scope>NUCLEOTIDE SEQUENCE [LARGE SCALE GENOMIC DNA]</scope>
    <source>
        <strain evidence="12 13">TVC</strain>
    </source>
</reference>
<evidence type="ECO:0000256" key="1">
    <source>
        <dbReference type="ARBA" id="ARBA00004761"/>
    </source>
</evidence>
<dbReference type="RefSeq" id="WP_102844230.1">
    <property type="nucleotide sequence ID" value="NZ_PDZR01000015.1"/>
</dbReference>
<keyword evidence="6 10" id="KW-0418">Kinase</keyword>
<proteinExistence type="inferred from homology"/>
<dbReference type="GO" id="GO:0019521">
    <property type="term" value="P:D-gluconate metabolic process"/>
    <property type="evidence" value="ECO:0007669"/>
    <property type="project" value="UniProtKB-KW"/>
</dbReference>
<dbReference type="Proteomes" id="UP000236286">
    <property type="component" value="Unassembled WGS sequence"/>
</dbReference>
<dbReference type="InterPro" id="IPR006001">
    <property type="entry name" value="Therm_gnt_kin"/>
</dbReference>
<dbReference type="FunFam" id="3.40.50.300:FF:000522">
    <property type="entry name" value="Gluconokinase"/>
    <property type="match status" value="1"/>
</dbReference>
<comment type="catalytic activity">
    <reaction evidence="9 10">
        <text>D-gluconate + ATP = 6-phospho-D-gluconate + ADP + H(+)</text>
        <dbReference type="Rhea" id="RHEA:19433"/>
        <dbReference type="ChEBI" id="CHEBI:15378"/>
        <dbReference type="ChEBI" id="CHEBI:18391"/>
        <dbReference type="ChEBI" id="CHEBI:30616"/>
        <dbReference type="ChEBI" id="CHEBI:58759"/>
        <dbReference type="ChEBI" id="CHEBI:456216"/>
        <dbReference type="EC" id="2.7.1.12"/>
    </reaction>
</comment>
<gene>
    <name evidence="12" type="ORF">CR492_13305</name>
</gene>
<dbReference type="InterPro" id="IPR027417">
    <property type="entry name" value="P-loop_NTPase"/>
</dbReference>
<dbReference type="GO" id="GO:0005524">
    <property type="term" value="F:ATP binding"/>
    <property type="evidence" value="ECO:0007669"/>
    <property type="project" value="UniProtKB-KW"/>
</dbReference>
<evidence type="ECO:0000313" key="12">
    <source>
        <dbReference type="EMBL" id="PNG25491.1"/>
    </source>
</evidence>
<dbReference type="OrthoDB" id="9795716at2"/>
<dbReference type="SUPFAM" id="SSF52540">
    <property type="entry name" value="P-loop containing nucleoside triphosphate hydrolases"/>
    <property type="match status" value="1"/>
</dbReference>
<dbReference type="EMBL" id="PDZR01000015">
    <property type="protein sequence ID" value="PNG25491.1"/>
    <property type="molecule type" value="Genomic_DNA"/>
</dbReference>
<keyword evidence="4 10" id="KW-0808">Transferase</keyword>
<dbReference type="NCBIfam" id="TIGR01313">
    <property type="entry name" value="therm_gnt_kin"/>
    <property type="match status" value="1"/>
</dbReference>
<comment type="caution">
    <text evidence="12">The sequence shown here is derived from an EMBL/GenBank/DDBJ whole genome shotgun (WGS) entry which is preliminary data.</text>
</comment>
<evidence type="ECO:0000256" key="7">
    <source>
        <dbReference type="ARBA" id="ARBA00022840"/>
    </source>
</evidence>
<comment type="pathway">
    <text evidence="1">Carbohydrate acid metabolism.</text>
</comment>
<dbReference type="PANTHER" id="PTHR43442">
    <property type="entry name" value="GLUCONOKINASE-RELATED"/>
    <property type="match status" value="1"/>
</dbReference>
<protein>
    <recommendedName>
        <fullName evidence="3 10">Gluconokinase</fullName>
        <ecNumber evidence="3 10">2.7.1.12</ecNumber>
    </recommendedName>
</protein>
<accession>A0A2J7TFE3</accession>
<sequence length="196" mass="20733">MDRAISALAVMGVAGCGKSCVGAAIAVLSEGRLIEGDAFHPPANIAKMSAGAPLTDEDRAGWLDRLGEELVACLGAGERPVLTCSALKKRYRDTLRHALPGLGFVYLELTPEVAAARVANRPGHFMPASLIKSQFDALEPPHREAATLTLDATLPLEILAERASQWWRASNTAGGANSAQPERGETYRSLRDTSGA</sequence>
<dbReference type="GO" id="GO:0005737">
    <property type="term" value="C:cytoplasm"/>
    <property type="evidence" value="ECO:0007669"/>
    <property type="project" value="TreeGrafter"/>
</dbReference>
<evidence type="ECO:0000256" key="2">
    <source>
        <dbReference type="ARBA" id="ARBA00008420"/>
    </source>
</evidence>
<evidence type="ECO:0000256" key="3">
    <source>
        <dbReference type="ARBA" id="ARBA00012054"/>
    </source>
</evidence>
<dbReference type="Gene3D" id="3.40.50.300">
    <property type="entry name" value="P-loop containing nucleotide triphosphate hydrolases"/>
    <property type="match status" value="1"/>
</dbReference>
<feature type="region of interest" description="Disordered" evidence="11">
    <location>
        <begin position="172"/>
        <end position="196"/>
    </location>
</feature>
<keyword evidence="8" id="KW-0311">Gluconate utilization</keyword>
<evidence type="ECO:0000256" key="6">
    <source>
        <dbReference type="ARBA" id="ARBA00022777"/>
    </source>
</evidence>
<evidence type="ECO:0000256" key="4">
    <source>
        <dbReference type="ARBA" id="ARBA00022679"/>
    </source>
</evidence>
<dbReference type="CDD" id="cd02021">
    <property type="entry name" value="GntK"/>
    <property type="match status" value="1"/>
</dbReference>
<keyword evidence="7 10" id="KW-0067">ATP-binding</keyword>
<keyword evidence="5 10" id="KW-0547">Nucleotide-binding</keyword>
<comment type="similarity">
    <text evidence="2 10">Belongs to the gluconokinase GntK/GntV family.</text>
</comment>
<dbReference type="GO" id="GO:0046316">
    <property type="term" value="F:gluconokinase activity"/>
    <property type="evidence" value="ECO:0007669"/>
    <property type="project" value="UniProtKB-EC"/>
</dbReference>
<evidence type="ECO:0000313" key="13">
    <source>
        <dbReference type="Proteomes" id="UP000236286"/>
    </source>
</evidence>
<organism evidence="12 13">
    <name type="scientific">Methylocella silvestris</name>
    <dbReference type="NCBI Taxonomy" id="199596"/>
    <lineage>
        <taxon>Bacteria</taxon>
        <taxon>Pseudomonadati</taxon>
        <taxon>Pseudomonadota</taxon>
        <taxon>Alphaproteobacteria</taxon>
        <taxon>Hyphomicrobiales</taxon>
        <taxon>Beijerinckiaceae</taxon>
        <taxon>Methylocella</taxon>
    </lineage>
</organism>
<dbReference type="PROSITE" id="PS51257">
    <property type="entry name" value="PROKAR_LIPOPROTEIN"/>
    <property type="match status" value="1"/>
</dbReference>
<evidence type="ECO:0000256" key="5">
    <source>
        <dbReference type="ARBA" id="ARBA00022741"/>
    </source>
</evidence>